<protein>
    <submittedName>
        <fullName evidence="2">Uncharacterized protein</fullName>
    </submittedName>
</protein>
<dbReference type="EMBL" id="BJXL01000066">
    <property type="protein sequence ID" value="GEM83903.1"/>
    <property type="molecule type" value="Genomic_DNA"/>
</dbReference>
<evidence type="ECO:0000256" key="1">
    <source>
        <dbReference type="SAM" id="Phobius"/>
    </source>
</evidence>
<comment type="caution">
    <text evidence="2">The sequence shown here is derived from an EMBL/GenBank/DDBJ whole genome shotgun (WGS) entry which is preliminary data.</text>
</comment>
<evidence type="ECO:0000313" key="3">
    <source>
        <dbReference type="Proteomes" id="UP000321197"/>
    </source>
</evidence>
<organism evidence="2 3">
    <name type="scientific">Meiothermus hypogaeus NBRC 106114</name>
    <dbReference type="NCBI Taxonomy" id="1227553"/>
    <lineage>
        <taxon>Bacteria</taxon>
        <taxon>Thermotogati</taxon>
        <taxon>Deinococcota</taxon>
        <taxon>Deinococci</taxon>
        <taxon>Thermales</taxon>
        <taxon>Thermaceae</taxon>
        <taxon>Meiothermus</taxon>
    </lineage>
</organism>
<keyword evidence="1" id="KW-1133">Transmembrane helix</keyword>
<evidence type="ECO:0000313" key="2">
    <source>
        <dbReference type="EMBL" id="GEM83903.1"/>
    </source>
</evidence>
<gene>
    <name evidence="2" type="ORF">MHY01S_20690</name>
</gene>
<dbReference type="RefSeq" id="WP_119341499.1">
    <property type="nucleotide sequence ID" value="NZ_BJXL01000066.1"/>
</dbReference>
<dbReference type="Proteomes" id="UP000321197">
    <property type="component" value="Unassembled WGS sequence"/>
</dbReference>
<reference evidence="2 3" key="1">
    <citation type="submission" date="2019-07" db="EMBL/GenBank/DDBJ databases">
        <title>Whole genome shotgun sequence of Meiothermus hypogaeus NBRC 106114.</title>
        <authorList>
            <person name="Hosoyama A."/>
            <person name="Uohara A."/>
            <person name="Ohji S."/>
            <person name="Ichikawa N."/>
        </authorList>
    </citation>
    <scope>NUCLEOTIDE SEQUENCE [LARGE SCALE GENOMIC DNA]</scope>
    <source>
        <strain evidence="2 3">NBRC 106114</strain>
    </source>
</reference>
<accession>A0A511R2R8</accession>
<name>A0A511R2R8_9DEIN</name>
<proteinExistence type="predicted"/>
<keyword evidence="1" id="KW-0472">Membrane</keyword>
<sequence length="79" mass="8972">MGEIAAWKAIADLGMGMVSLVALVVISLRLLASVSDTHKEVRLIRLELHRAIGYMQAYFSRQGVHFRKEDDEAWTEKRS</sequence>
<feature type="transmembrane region" description="Helical" evidence="1">
    <location>
        <begin position="13"/>
        <end position="32"/>
    </location>
</feature>
<dbReference type="AlphaFoldDB" id="A0A511R2R8"/>
<keyword evidence="1" id="KW-0812">Transmembrane</keyword>